<dbReference type="EMBL" id="SRPY01001038">
    <property type="protein sequence ID" value="KAG5915006.1"/>
    <property type="molecule type" value="Genomic_DNA"/>
</dbReference>
<reference evidence="1" key="1">
    <citation type="journal article" date="2020" name="bioRxiv">
        <title>Whole genome comparisons of ergot fungi reveals the divergence and evolution of species within the genus Claviceps are the result of varying mechanisms driving genome evolution and host range expansion.</title>
        <authorList>
            <person name="Wyka S.A."/>
            <person name="Mondo S.J."/>
            <person name="Liu M."/>
            <person name="Dettman J."/>
            <person name="Nalam V."/>
            <person name="Broders K.D."/>
        </authorList>
    </citation>
    <scope>NUCLEOTIDE SEQUENCE</scope>
    <source>
        <strain evidence="1">CCC 489</strain>
    </source>
</reference>
<sequence>MASEALPCPKISVSTLPHDHYAAFEKALWNVLFTELAELTMAQLVDGLPIWPVYLDSKGLFNLRGHPIRDHKELCEGALERTKAFRSSFKPSELLLKSSSIRAFESCPPDTREFDLRLLELIAEAVHAMAVILFNLEEKSHTGDIQSVLDYRAPPKTIEIESGFTVTCQSKLPLYPTMFTFPCYNWPEQYPNGLADVAAYWAEDKIFGGVFLFDRDVFLHSNRRKWTWRVWSLLDAQFKQLMGFLKGDPSVITSPFPLCADEHNAHRFDDYDAMKYHNIYRDPWERKLPDEKNWDEIRLNPFDYPRGKELGRNKTQPV</sequence>
<dbReference type="Proteomes" id="UP000811619">
    <property type="component" value="Unassembled WGS sequence"/>
</dbReference>
<dbReference type="OrthoDB" id="5346581at2759"/>
<evidence type="ECO:0000313" key="1">
    <source>
        <dbReference type="EMBL" id="KAG5915006.1"/>
    </source>
</evidence>
<protein>
    <submittedName>
        <fullName evidence="1">Uncharacterized protein</fullName>
    </submittedName>
</protein>
<gene>
    <name evidence="1" type="ORF">E4U42_000187</name>
</gene>
<name>A0A8K0J5Q5_9HYPO</name>
<evidence type="ECO:0000313" key="2">
    <source>
        <dbReference type="Proteomes" id="UP000811619"/>
    </source>
</evidence>
<keyword evidence="2" id="KW-1185">Reference proteome</keyword>
<comment type="caution">
    <text evidence="1">The sequence shown here is derived from an EMBL/GenBank/DDBJ whole genome shotgun (WGS) entry which is preliminary data.</text>
</comment>
<dbReference type="AlphaFoldDB" id="A0A8K0J5Q5"/>
<organism evidence="1 2">
    <name type="scientific">Claviceps africana</name>
    <dbReference type="NCBI Taxonomy" id="83212"/>
    <lineage>
        <taxon>Eukaryota</taxon>
        <taxon>Fungi</taxon>
        <taxon>Dikarya</taxon>
        <taxon>Ascomycota</taxon>
        <taxon>Pezizomycotina</taxon>
        <taxon>Sordariomycetes</taxon>
        <taxon>Hypocreomycetidae</taxon>
        <taxon>Hypocreales</taxon>
        <taxon>Clavicipitaceae</taxon>
        <taxon>Claviceps</taxon>
    </lineage>
</organism>
<proteinExistence type="predicted"/>
<accession>A0A8K0J5Q5</accession>